<dbReference type="PANTHER" id="PTHR31672:SF13">
    <property type="entry name" value="F-BOX PROTEIN CPR30-LIKE"/>
    <property type="match status" value="1"/>
</dbReference>
<dbReference type="EMBL" id="JAIWQS010000009">
    <property type="protein sequence ID" value="KAJ8755046.1"/>
    <property type="molecule type" value="Genomic_DNA"/>
</dbReference>
<dbReference type="InterPro" id="IPR017451">
    <property type="entry name" value="F-box-assoc_interact_dom"/>
</dbReference>
<dbReference type="InterPro" id="IPR013187">
    <property type="entry name" value="F-box-assoc_dom_typ3"/>
</dbReference>
<dbReference type="InterPro" id="IPR050796">
    <property type="entry name" value="SCF_F-box_component"/>
</dbReference>
<keyword evidence="3" id="KW-1185">Reference proteome</keyword>
<evidence type="ECO:0000259" key="1">
    <source>
        <dbReference type="PROSITE" id="PS50181"/>
    </source>
</evidence>
<feature type="domain" description="F-box" evidence="1">
    <location>
        <begin position="1"/>
        <end position="45"/>
    </location>
</feature>
<protein>
    <recommendedName>
        <fullName evidence="1">F-box domain-containing protein</fullName>
    </recommendedName>
</protein>
<comment type="caution">
    <text evidence="2">The sequence shown here is derived from an EMBL/GenBank/DDBJ whole genome shotgun (WGS) entry which is preliminary data.</text>
</comment>
<dbReference type="Pfam" id="PF08268">
    <property type="entry name" value="FBA_3"/>
    <property type="match status" value="1"/>
</dbReference>
<reference evidence="2 3" key="1">
    <citation type="submission" date="2021-09" db="EMBL/GenBank/DDBJ databases">
        <title>Genomic insights and catalytic innovation underlie evolution of tropane alkaloids biosynthesis.</title>
        <authorList>
            <person name="Wang Y.-J."/>
            <person name="Tian T."/>
            <person name="Huang J.-P."/>
            <person name="Huang S.-X."/>
        </authorList>
    </citation>
    <scope>NUCLEOTIDE SEQUENCE [LARGE SCALE GENOMIC DNA]</scope>
    <source>
        <strain evidence="2">KIB-2018</strain>
        <tissue evidence="2">Leaf</tissue>
    </source>
</reference>
<dbReference type="CDD" id="cd22157">
    <property type="entry name" value="F-box_AtFBW1-like"/>
    <property type="match status" value="1"/>
</dbReference>
<dbReference type="Proteomes" id="UP001159364">
    <property type="component" value="Linkage Group LG09"/>
</dbReference>
<evidence type="ECO:0000313" key="2">
    <source>
        <dbReference type="EMBL" id="KAJ8755046.1"/>
    </source>
</evidence>
<gene>
    <name evidence="2" type="ORF">K2173_016534</name>
</gene>
<dbReference type="Gene3D" id="1.20.1280.50">
    <property type="match status" value="1"/>
</dbReference>
<dbReference type="PANTHER" id="PTHR31672">
    <property type="entry name" value="BNACNNG10540D PROTEIN"/>
    <property type="match status" value="1"/>
</dbReference>
<sequence length="348" mass="39624">MLDQLPEEVTVEILLKVPVKFLVRCTCVCKSWFNLITDTTFISTHLTITKNLPSNQFLLTHIHSSEESACVLHFKENGFKNYMRHDLSPRLQIKGSCSGLICLVDDAHTFSLWNPSIKASLTLPKSKITTKICEPCQEFFGFGFELHTNDYKVLHIVRLMHGREPYVGSGLNSIEAELYSLNAGTWKRISCVPHHTRLYSCPSLPFVNGFLHCIASQTESEDHDCRNVVWAFDVNRETSRNILLPEDLTLSKPCKLSVSVHGESSIAVLDRKGRSYSLANMGYENICSEGIMDEAVVYSCRIRYFKGFGNPNKWGTCVEKGWRRYSFVRPTEQKNQVWENIKKELGAS</sequence>
<dbReference type="PROSITE" id="PS50181">
    <property type="entry name" value="FBOX"/>
    <property type="match status" value="1"/>
</dbReference>
<dbReference type="NCBIfam" id="TIGR01640">
    <property type="entry name" value="F_box_assoc_1"/>
    <property type="match status" value="1"/>
</dbReference>
<dbReference type="SMART" id="SM00256">
    <property type="entry name" value="FBOX"/>
    <property type="match status" value="1"/>
</dbReference>
<dbReference type="InterPro" id="IPR001810">
    <property type="entry name" value="F-box_dom"/>
</dbReference>
<organism evidence="2 3">
    <name type="scientific">Erythroxylum novogranatense</name>
    <dbReference type="NCBI Taxonomy" id="1862640"/>
    <lineage>
        <taxon>Eukaryota</taxon>
        <taxon>Viridiplantae</taxon>
        <taxon>Streptophyta</taxon>
        <taxon>Embryophyta</taxon>
        <taxon>Tracheophyta</taxon>
        <taxon>Spermatophyta</taxon>
        <taxon>Magnoliopsida</taxon>
        <taxon>eudicotyledons</taxon>
        <taxon>Gunneridae</taxon>
        <taxon>Pentapetalae</taxon>
        <taxon>rosids</taxon>
        <taxon>fabids</taxon>
        <taxon>Malpighiales</taxon>
        <taxon>Erythroxylaceae</taxon>
        <taxon>Erythroxylum</taxon>
    </lineage>
</organism>
<accession>A0AAV8SRY1</accession>
<name>A0AAV8SRY1_9ROSI</name>
<dbReference type="AlphaFoldDB" id="A0AAV8SRY1"/>
<proteinExistence type="predicted"/>
<dbReference type="SUPFAM" id="SSF81383">
    <property type="entry name" value="F-box domain"/>
    <property type="match status" value="1"/>
</dbReference>
<dbReference type="InterPro" id="IPR036047">
    <property type="entry name" value="F-box-like_dom_sf"/>
</dbReference>
<evidence type="ECO:0000313" key="3">
    <source>
        <dbReference type="Proteomes" id="UP001159364"/>
    </source>
</evidence>
<dbReference type="Pfam" id="PF00646">
    <property type="entry name" value="F-box"/>
    <property type="match status" value="1"/>
</dbReference>